<name>A0A243RQ93_9ACTN</name>
<proteinExistence type="predicted"/>
<protein>
    <submittedName>
        <fullName evidence="2">Uncharacterized protein</fullName>
    </submittedName>
</protein>
<comment type="caution">
    <text evidence="2">The sequence shown here is derived from an EMBL/GenBank/DDBJ whole genome shotgun (WGS) entry which is preliminary data.</text>
</comment>
<evidence type="ECO:0000256" key="1">
    <source>
        <dbReference type="SAM" id="MobiDB-lite"/>
    </source>
</evidence>
<keyword evidence="3" id="KW-1185">Reference proteome</keyword>
<evidence type="ECO:0000313" key="3">
    <source>
        <dbReference type="Proteomes" id="UP000194761"/>
    </source>
</evidence>
<organism evidence="2 3">
    <name type="scientific">Streptosporangium minutum</name>
    <dbReference type="NCBI Taxonomy" id="569862"/>
    <lineage>
        <taxon>Bacteria</taxon>
        <taxon>Bacillati</taxon>
        <taxon>Actinomycetota</taxon>
        <taxon>Actinomycetes</taxon>
        <taxon>Streptosporangiales</taxon>
        <taxon>Streptosporangiaceae</taxon>
        <taxon>Streptosporangium</taxon>
    </lineage>
</organism>
<dbReference type="Proteomes" id="UP000194761">
    <property type="component" value="Unassembled WGS sequence"/>
</dbReference>
<reference evidence="2 3" key="1">
    <citation type="submission" date="2017-05" db="EMBL/GenBank/DDBJ databases">
        <title>Biotechnological potential of actinobacteria isolated from South African environments.</title>
        <authorList>
            <person name="Le Roes-Hill M."/>
            <person name="Prins A."/>
            <person name="Durrell K.A."/>
        </authorList>
    </citation>
    <scope>NUCLEOTIDE SEQUENCE [LARGE SCALE GENOMIC DNA]</scope>
    <source>
        <strain evidence="2">M26</strain>
    </source>
</reference>
<feature type="region of interest" description="Disordered" evidence="1">
    <location>
        <begin position="108"/>
        <end position="143"/>
    </location>
</feature>
<feature type="compositionally biased region" description="Polar residues" evidence="1">
    <location>
        <begin position="36"/>
        <end position="45"/>
    </location>
</feature>
<feature type="region of interest" description="Disordered" evidence="1">
    <location>
        <begin position="28"/>
        <end position="50"/>
    </location>
</feature>
<dbReference type="AlphaFoldDB" id="A0A243RQ93"/>
<dbReference type="EMBL" id="NGFP01000043">
    <property type="protein sequence ID" value="OUC97156.1"/>
    <property type="molecule type" value="Genomic_DNA"/>
</dbReference>
<evidence type="ECO:0000313" key="2">
    <source>
        <dbReference type="EMBL" id="OUC97156.1"/>
    </source>
</evidence>
<sequence>MRRGVRGGAVSSAAGPRLAALGRLKYSKHTHVPHGSQPSGASRSSTLRRRPDVTSSLLYSHCWGCSGSRALTNRPFASTLSTSQPCAPYSLSILTSWNRSAVQCQARASAAGSAGGAEVTASSRASSAAGPNSSSGSPPLSAR</sequence>
<accession>A0A243RQ93</accession>
<gene>
    <name evidence="2" type="ORF">CA984_12170</name>
</gene>